<evidence type="ECO:0008006" key="4">
    <source>
        <dbReference type="Google" id="ProtNLM"/>
    </source>
</evidence>
<feature type="transmembrane region" description="Helical" evidence="1">
    <location>
        <begin position="184"/>
        <end position="206"/>
    </location>
</feature>
<sequence>MLNDSDEQADSGLEGQIDAGLDTIVGKRLKKPNGPVNGYEWHMKRHAKYMAAGFAVIFGGLSIGDFLKLVPERSNADTQVVIDAIDKLVGKLTRDVVELPTVQAHPESFIVEMLALFAGGAILYFTIQDNDDYRTVFNHITRRYTPAQVRAARRSQAAWLATGAAIIAGVNALLVLLAQSWPTAVTSGLSSLSIAVGLAMILYSYYWGGRVNVGKYNFHAMRFVNIYQLSKNEEGRDERINYDRIAEKQLSYWANVLGLLAIVIGVGAALALYCLPTLKTPYFWIPLAVMLVVGLVVRWIVDDYAIRKFEGADDDVKI</sequence>
<evidence type="ECO:0000313" key="3">
    <source>
        <dbReference type="Proteomes" id="UP000469292"/>
    </source>
</evidence>
<dbReference type="RefSeq" id="WP_163226860.1">
    <property type="nucleotide sequence ID" value="NZ_VYSG01000001.1"/>
</dbReference>
<dbReference type="EMBL" id="VYSG01000001">
    <property type="protein sequence ID" value="NEG69272.1"/>
    <property type="molecule type" value="Genomic_DNA"/>
</dbReference>
<feature type="transmembrane region" description="Helical" evidence="1">
    <location>
        <begin position="281"/>
        <end position="301"/>
    </location>
</feature>
<dbReference type="Proteomes" id="UP000469292">
    <property type="component" value="Unassembled WGS sequence"/>
</dbReference>
<reference evidence="2 3" key="1">
    <citation type="submission" date="2019-09" db="EMBL/GenBank/DDBJ databases">
        <title>Phylogenetic characterization of a novel taxon of the genus Bifidobacterium: Bifidobacterium choloepi sp. nov.</title>
        <authorList>
            <person name="Modesto M."/>
            <person name="Satti M."/>
        </authorList>
    </citation>
    <scope>NUCLEOTIDE SEQUENCE [LARGE SCALE GENOMIC DNA]</scope>
    <source>
        <strain evidence="2 3">BRDM6</strain>
    </source>
</reference>
<organism evidence="2 3">
    <name type="scientific">Bifidobacterium choloepi</name>
    <dbReference type="NCBI Taxonomy" id="2614131"/>
    <lineage>
        <taxon>Bacteria</taxon>
        <taxon>Bacillati</taxon>
        <taxon>Actinomycetota</taxon>
        <taxon>Actinomycetes</taxon>
        <taxon>Bifidobacteriales</taxon>
        <taxon>Bifidobacteriaceae</taxon>
        <taxon>Bifidobacterium</taxon>
    </lineage>
</organism>
<keyword evidence="1" id="KW-1133">Transmembrane helix</keyword>
<feature type="transmembrane region" description="Helical" evidence="1">
    <location>
        <begin position="157"/>
        <end position="178"/>
    </location>
</feature>
<gene>
    <name evidence="2" type="ORF">F6S87_01240</name>
</gene>
<dbReference type="AlphaFoldDB" id="A0A6I5NK91"/>
<name>A0A6I5NK91_9BIFI</name>
<feature type="transmembrane region" description="Helical" evidence="1">
    <location>
        <begin position="109"/>
        <end position="127"/>
    </location>
</feature>
<feature type="transmembrane region" description="Helical" evidence="1">
    <location>
        <begin position="49"/>
        <end position="67"/>
    </location>
</feature>
<feature type="transmembrane region" description="Helical" evidence="1">
    <location>
        <begin position="252"/>
        <end position="275"/>
    </location>
</feature>
<comment type="caution">
    <text evidence="2">The sequence shown here is derived from an EMBL/GenBank/DDBJ whole genome shotgun (WGS) entry which is preliminary data.</text>
</comment>
<accession>A0A6I5NK91</accession>
<keyword evidence="1" id="KW-0812">Transmembrane</keyword>
<proteinExistence type="predicted"/>
<evidence type="ECO:0000256" key="1">
    <source>
        <dbReference type="SAM" id="Phobius"/>
    </source>
</evidence>
<keyword evidence="1" id="KW-0472">Membrane</keyword>
<keyword evidence="3" id="KW-1185">Reference proteome</keyword>
<protein>
    <recommendedName>
        <fullName evidence="4">Transcriptional regulator</fullName>
    </recommendedName>
</protein>
<evidence type="ECO:0000313" key="2">
    <source>
        <dbReference type="EMBL" id="NEG69272.1"/>
    </source>
</evidence>